<evidence type="ECO:0000313" key="2">
    <source>
        <dbReference type="EMBL" id="KAF6395436.1"/>
    </source>
</evidence>
<organism evidence="2 3">
    <name type="scientific">Rousettus aegyptiacus</name>
    <name type="common">Egyptian fruit bat</name>
    <name type="synonym">Pteropus aegyptiacus</name>
    <dbReference type="NCBI Taxonomy" id="9407"/>
    <lineage>
        <taxon>Eukaryota</taxon>
        <taxon>Metazoa</taxon>
        <taxon>Chordata</taxon>
        <taxon>Craniata</taxon>
        <taxon>Vertebrata</taxon>
        <taxon>Euteleostomi</taxon>
        <taxon>Mammalia</taxon>
        <taxon>Eutheria</taxon>
        <taxon>Laurasiatheria</taxon>
        <taxon>Chiroptera</taxon>
        <taxon>Yinpterochiroptera</taxon>
        <taxon>Pteropodoidea</taxon>
        <taxon>Pteropodidae</taxon>
        <taxon>Rousettinae</taxon>
        <taxon>Rousettus</taxon>
    </lineage>
</organism>
<accession>A0A7J8BAF6</accession>
<name>A0A7J8BAF6_ROUAE</name>
<protein>
    <submittedName>
        <fullName evidence="2">Uncharacterized protein</fullName>
    </submittedName>
</protein>
<comment type="caution">
    <text evidence="2">The sequence shown here is derived from an EMBL/GenBank/DDBJ whole genome shotgun (WGS) entry which is preliminary data.</text>
</comment>
<sequence length="146" mass="16745">MEAEGAAGCQNRRVEGRGSGTFARPRRITPEVACRLQRGRRALASGRSAACCCSHVIGLRSPSNDTDRHHELRGHPREVVFLSLSERVTQIQSKENRRIQITGHSTDNWLRLFEKVHVTKEKKKRQERQFWNSAVQQKYNVSHICN</sequence>
<dbReference type="AlphaFoldDB" id="A0A7J8BAF6"/>
<feature type="region of interest" description="Disordered" evidence="1">
    <location>
        <begin position="1"/>
        <end position="24"/>
    </location>
</feature>
<evidence type="ECO:0000313" key="3">
    <source>
        <dbReference type="Proteomes" id="UP000593571"/>
    </source>
</evidence>
<dbReference type="Proteomes" id="UP000593571">
    <property type="component" value="Unassembled WGS sequence"/>
</dbReference>
<gene>
    <name evidence="2" type="ORF">HJG63_009991</name>
</gene>
<dbReference type="EMBL" id="JACASE010000018">
    <property type="protein sequence ID" value="KAF6395436.1"/>
    <property type="molecule type" value="Genomic_DNA"/>
</dbReference>
<proteinExistence type="predicted"/>
<reference evidence="2 3" key="1">
    <citation type="journal article" date="2020" name="Nature">
        <title>Six reference-quality genomes reveal evolution of bat adaptations.</title>
        <authorList>
            <person name="Jebb D."/>
            <person name="Huang Z."/>
            <person name="Pippel M."/>
            <person name="Hughes G.M."/>
            <person name="Lavrichenko K."/>
            <person name="Devanna P."/>
            <person name="Winkler S."/>
            <person name="Jermiin L.S."/>
            <person name="Skirmuntt E.C."/>
            <person name="Katzourakis A."/>
            <person name="Burkitt-Gray L."/>
            <person name="Ray D.A."/>
            <person name="Sullivan K.A.M."/>
            <person name="Roscito J.G."/>
            <person name="Kirilenko B.M."/>
            <person name="Davalos L.M."/>
            <person name="Corthals A.P."/>
            <person name="Power M.L."/>
            <person name="Jones G."/>
            <person name="Ransome R.D."/>
            <person name="Dechmann D.K.N."/>
            <person name="Locatelli A.G."/>
            <person name="Puechmaille S.J."/>
            <person name="Fedrigo O."/>
            <person name="Jarvis E.D."/>
            <person name="Hiller M."/>
            <person name="Vernes S.C."/>
            <person name="Myers E.W."/>
            <person name="Teeling E.C."/>
        </authorList>
    </citation>
    <scope>NUCLEOTIDE SEQUENCE [LARGE SCALE GENOMIC DNA]</scope>
    <source>
        <strain evidence="2">MRouAeg1</strain>
        <tissue evidence="2">Muscle</tissue>
    </source>
</reference>
<evidence type="ECO:0000256" key="1">
    <source>
        <dbReference type="SAM" id="MobiDB-lite"/>
    </source>
</evidence>
<keyword evidence="3" id="KW-1185">Reference proteome</keyword>